<accession>A0A5J5C4R7</accession>
<dbReference type="Pfam" id="PF14223">
    <property type="entry name" value="Retrotran_gag_2"/>
    <property type="match status" value="1"/>
</dbReference>
<dbReference type="Proteomes" id="UP000325577">
    <property type="component" value="Linkage Group LG0"/>
</dbReference>
<dbReference type="AlphaFoldDB" id="A0A5J5C4R7"/>
<gene>
    <name evidence="1" type="ORF">F0562_001845</name>
</gene>
<name>A0A5J5C4R7_9ASTE</name>
<dbReference type="PANTHER" id="PTHR47481">
    <property type="match status" value="1"/>
</dbReference>
<dbReference type="OrthoDB" id="1845088at2759"/>
<keyword evidence="2" id="KW-1185">Reference proteome</keyword>
<organism evidence="1 2">
    <name type="scientific">Nyssa sinensis</name>
    <dbReference type="NCBI Taxonomy" id="561372"/>
    <lineage>
        <taxon>Eukaryota</taxon>
        <taxon>Viridiplantae</taxon>
        <taxon>Streptophyta</taxon>
        <taxon>Embryophyta</taxon>
        <taxon>Tracheophyta</taxon>
        <taxon>Spermatophyta</taxon>
        <taxon>Magnoliopsida</taxon>
        <taxon>eudicotyledons</taxon>
        <taxon>Gunneridae</taxon>
        <taxon>Pentapetalae</taxon>
        <taxon>asterids</taxon>
        <taxon>Cornales</taxon>
        <taxon>Nyssaceae</taxon>
        <taxon>Nyssa</taxon>
    </lineage>
</organism>
<protein>
    <submittedName>
        <fullName evidence="1">Uncharacterized protein</fullName>
    </submittedName>
</protein>
<sequence length="226" mass="25373">MPVESNYVAWKFQITAILKAHSLIGYVDGSFPSPDKFIRNEQGNITTQVNPNYHLWNTQDQALMTPINATLSQSALSHVIGYTTSREVWLALERRFSSSSRSNILQLKSSLHNISKGKDNIDTYIQKIKQAMDNLAAASVLMDDEDILIHILNGLPQEYNPFNLEEIYAMLKIEEQSLESSHKQDLTPAFPAATMASNYRPPYPSNNKGHKSPGHGRGIGRFGYGY</sequence>
<evidence type="ECO:0000313" key="1">
    <source>
        <dbReference type="EMBL" id="KAA8550139.1"/>
    </source>
</evidence>
<proteinExistence type="predicted"/>
<evidence type="ECO:0000313" key="2">
    <source>
        <dbReference type="Proteomes" id="UP000325577"/>
    </source>
</evidence>
<reference evidence="1 2" key="1">
    <citation type="submission" date="2019-09" db="EMBL/GenBank/DDBJ databases">
        <title>A chromosome-level genome assembly of the Chinese tupelo Nyssa sinensis.</title>
        <authorList>
            <person name="Yang X."/>
            <person name="Kang M."/>
            <person name="Yang Y."/>
            <person name="Xiong H."/>
            <person name="Wang M."/>
            <person name="Zhang Z."/>
            <person name="Wang Z."/>
            <person name="Wu H."/>
            <person name="Ma T."/>
            <person name="Liu J."/>
            <person name="Xi Z."/>
        </authorList>
    </citation>
    <scope>NUCLEOTIDE SEQUENCE [LARGE SCALE GENOMIC DNA]</scope>
    <source>
        <strain evidence="1">J267</strain>
        <tissue evidence="1">Leaf</tissue>
    </source>
</reference>
<dbReference type="PANTHER" id="PTHR47481:SF5">
    <property type="entry name" value="RIBONUCLEASE H-LIKE DOMAIN, GAG-PRE-INTEGRASE DOMAIN, GAG-POLYPEPTIDE OF LTR COPIA-TYPE-RELATED"/>
    <property type="match status" value="1"/>
</dbReference>
<dbReference type="EMBL" id="CM018031">
    <property type="protein sequence ID" value="KAA8550139.1"/>
    <property type="molecule type" value="Genomic_DNA"/>
</dbReference>